<dbReference type="PROSITE" id="PS50853">
    <property type="entry name" value="FN3"/>
    <property type="match status" value="2"/>
</dbReference>
<evidence type="ECO:0000259" key="2">
    <source>
        <dbReference type="PROSITE" id="PS50853"/>
    </source>
</evidence>
<evidence type="ECO:0000313" key="4">
    <source>
        <dbReference type="Proteomes" id="UP000759529"/>
    </source>
</evidence>
<dbReference type="SUPFAM" id="SSF49265">
    <property type="entry name" value="Fibronectin type III"/>
    <property type="match status" value="2"/>
</dbReference>
<sequence length="559" mass="59427">MKKTTLKKNSSILFILLLFSIQNIYSQCVRSTEYLSVTSNNSGNVQNITTCSYSNTEYNTINGLILGGTYQFISRTGTTYGAGTQNYVTITDASNNVIAHGTSPLTVNALNVTSVRLHHAIDAACSGAAACNNSQFQYLPNCGIPSGLASSSFTTTSATISWAAPASAPSNGYEYYFSTSNTAPTAATSASGSVGAGVTSANLTSLMVGTQYYFWVRSNCGSETSDWSSIGTFATTCLSTSVPYSLDFETLSPPLLPTCTSAVNYGTGNIWSVVNNPGSGFTNNTLRYQYNSTSPADTWFFTRGIEMVAGTSYRISYNFGSSSTFFTERMKVAYGVSANAADMTNILFDHTAINNGALAYNQVDFTPNADGIYHFGFQAYSITNQFNIHVDNISIDLSPSCSAPIGLATSGITFNSATVNWESVSTASNYEYVISTVATVPTGAGTSISTNTFSTSVLNQTTIYYFYVRTNCNGNFSAWSTISFTTPLAPPANDECIDATVIQLDEATCNGTNTNGTNLGATDSGVEAAACFEYGENDVWFSFTVPSNVATVDISTDFL</sequence>
<dbReference type="CDD" id="cd00063">
    <property type="entry name" value="FN3"/>
    <property type="match status" value="1"/>
</dbReference>
<dbReference type="InterPro" id="IPR003961">
    <property type="entry name" value="FN3_dom"/>
</dbReference>
<feature type="chain" id="PRO_5046266603" evidence="1">
    <location>
        <begin position="27"/>
        <end position="559"/>
    </location>
</feature>
<dbReference type="InterPro" id="IPR013783">
    <property type="entry name" value="Ig-like_fold"/>
</dbReference>
<dbReference type="RefSeq" id="WP_204158658.1">
    <property type="nucleotide sequence ID" value="NZ_JACSOD020000353.1"/>
</dbReference>
<dbReference type="Gene3D" id="2.60.40.10">
    <property type="entry name" value="Immunoglobulins"/>
    <property type="match status" value="2"/>
</dbReference>
<proteinExistence type="predicted"/>
<dbReference type="InterPro" id="IPR036116">
    <property type="entry name" value="FN3_sf"/>
</dbReference>
<feature type="domain" description="Fibronectin type-III" evidence="2">
    <location>
        <begin position="403"/>
        <end position="491"/>
    </location>
</feature>
<dbReference type="SMART" id="SM00060">
    <property type="entry name" value="FN3"/>
    <property type="match status" value="2"/>
</dbReference>
<protein>
    <submittedName>
        <fullName evidence="3">Fibronectin type III domain-containing protein</fullName>
    </submittedName>
</protein>
<name>A0ABS2CSP9_9FLAO</name>
<organism evidence="3 4">
    <name type="scientific">Flavobacterium macrobrachii</name>
    <dbReference type="NCBI Taxonomy" id="591204"/>
    <lineage>
        <taxon>Bacteria</taxon>
        <taxon>Pseudomonadati</taxon>
        <taxon>Bacteroidota</taxon>
        <taxon>Flavobacteriia</taxon>
        <taxon>Flavobacteriales</taxon>
        <taxon>Flavobacteriaceae</taxon>
        <taxon>Flavobacterium</taxon>
    </lineage>
</organism>
<feature type="signal peptide" evidence="1">
    <location>
        <begin position="1"/>
        <end position="26"/>
    </location>
</feature>
<accession>A0ABS2CSP9</accession>
<dbReference type="Pfam" id="PF00041">
    <property type="entry name" value="fn3"/>
    <property type="match status" value="1"/>
</dbReference>
<keyword evidence="4" id="KW-1185">Reference proteome</keyword>
<feature type="domain" description="Fibronectin type-III" evidence="2">
    <location>
        <begin position="144"/>
        <end position="239"/>
    </location>
</feature>
<comment type="caution">
    <text evidence="3">The sequence shown here is derived from an EMBL/GenBank/DDBJ whole genome shotgun (WGS) entry which is preliminary data.</text>
</comment>
<gene>
    <name evidence="3" type="ORF">H9X54_001565</name>
</gene>
<keyword evidence="1" id="KW-0732">Signal</keyword>
<dbReference type="Proteomes" id="UP000759529">
    <property type="component" value="Unassembled WGS sequence"/>
</dbReference>
<evidence type="ECO:0000313" key="3">
    <source>
        <dbReference type="EMBL" id="MBM6497990.1"/>
    </source>
</evidence>
<evidence type="ECO:0000256" key="1">
    <source>
        <dbReference type="SAM" id="SignalP"/>
    </source>
</evidence>
<feature type="non-terminal residue" evidence="3">
    <location>
        <position position="559"/>
    </location>
</feature>
<reference evidence="3 4" key="1">
    <citation type="submission" date="2021-02" db="EMBL/GenBank/DDBJ databases">
        <authorList>
            <person name="Jung H.S."/>
            <person name="Chun B.H."/>
            <person name="Jeon C.O."/>
        </authorList>
    </citation>
    <scope>NUCLEOTIDE SEQUENCE [LARGE SCALE GENOMIC DNA]</scope>
    <source>
        <strain evidence="3 4">LMG 25203</strain>
    </source>
</reference>
<dbReference type="EMBL" id="JACSOD020000353">
    <property type="protein sequence ID" value="MBM6497990.1"/>
    <property type="molecule type" value="Genomic_DNA"/>
</dbReference>
<dbReference type="Gene3D" id="2.60.120.200">
    <property type="match status" value="1"/>
</dbReference>